<reference evidence="2" key="1">
    <citation type="journal article" date="2011" name="PLoS Genet.">
        <title>Genomic analysis of the necrotrophic fungal pathogens Sclerotinia sclerotiorum and Botrytis cinerea.</title>
        <authorList>
            <person name="Amselem J."/>
            <person name="Cuomo C.A."/>
            <person name="van Kan J.A."/>
            <person name="Viaud M."/>
            <person name="Benito E.P."/>
            <person name="Couloux A."/>
            <person name="Coutinho P.M."/>
            <person name="de Vries R.P."/>
            <person name="Dyer P.S."/>
            <person name="Fillinger S."/>
            <person name="Fournier E."/>
            <person name="Gout L."/>
            <person name="Hahn M."/>
            <person name="Kohn L."/>
            <person name="Lapalu N."/>
            <person name="Plummer K.M."/>
            <person name="Pradier J.M."/>
            <person name="Quevillon E."/>
            <person name="Sharon A."/>
            <person name="Simon A."/>
            <person name="ten Have A."/>
            <person name="Tudzynski B."/>
            <person name="Tudzynski P."/>
            <person name="Wincker P."/>
            <person name="Andrew M."/>
            <person name="Anthouard V."/>
            <person name="Beever R.E."/>
            <person name="Beffa R."/>
            <person name="Benoit I."/>
            <person name="Bouzid O."/>
            <person name="Brault B."/>
            <person name="Chen Z."/>
            <person name="Choquer M."/>
            <person name="Collemare J."/>
            <person name="Cotton P."/>
            <person name="Danchin E.G."/>
            <person name="Da Silva C."/>
            <person name="Gautier A."/>
            <person name="Giraud C."/>
            <person name="Giraud T."/>
            <person name="Gonzalez C."/>
            <person name="Grossetete S."/>
            <person name="Guldener U."/>
            <person name="Henrissat B."/>
            <person name="Howlett B.J."/>
            <person name="Kodira C."/>
            <person name="Kretschmer M."/>
            <person name="Lappartient A."/>
            <person name="Leroch M."/>
            <person name="Levis C."/>
            <person name="Mauceli E."/>
            <person name="Neuveglise C."/>
            <person name="Oeser B."/>
            <person name="Pearson M."/>
            <person name="Poulain J."/>
            <person name="Poussereau N."/>
            <person name="Quesneville H."/>
            <person name="Rascle C."/>
            <person name="Schumacher J."/>
            <person name="Segurens B."/>
            <person name="Sexton A."/>
            <person name="Silva E."/>
            <person name="Sirven C."/>
            <person name="Soanes D.M."/>
            <person name="Talbot N.J."/>
            <person name="Templeton M."/>
            <person name="Yandava C."/>
            <person name="Yarden O."/>
            <person name="Zeng Q."/>
            <person name="Rollins J.A."/>
            <person name="Lebrun M.H."/>
            <person name="Dickman M."/>
        </authorList>
    </citation>
    <scope>NUCLEOTIDE SEQUENCE [LARGE SCALE GENOMIC DNA]</scope>
    <source>
        <strain evidence="2">ATCC 18683 / 1980 / Ss-1</strain>
    </source>
</reference>
<dbReference type="InParanoid" id="A7F3D9"/>
<dbReference type="Proteomes" id="UP000001312">
    <property type="component" value="Unassembled WGS sequence"/>
</dbReference>
<evidence type="ECO:0000313" key="1">
    <source>
        <dbReference type="EMBL" id="EDN97260.1"/>
    </source>
</evidence>
<dbReference type="KEGG" id="ssl:SS1G_11785"/>
<organism evidence="1 2">
    <name type="scientific">Sclerotinia sclerotiorum (strain ATCC 18683 / 1980 / Ss-1)</name>
    <name type="common">White mold</name>
    <name type="synonym">Whetzelinia sclerotiorum</name>
    <dbReference type="NCBI Taxonomy" id="665079"/>
    <lineage>
        <taxon>Eukaryota</taxon>
        <taxon>Fungi</taxon>
        <taxon>Dikarya</taxon>
        <taxon>Ascomycota</taxon>
        <taxon>Pezizomycotina</taxon>
        <taxon>Leotiomycetes</taxon>
        <taxon>Helotiales</taxon>
        <taxon>Sclerotiniaceae</taxon>
        <taxon>Sclerotinia</taxon>
    </lineage>
</organism>
<proteinExistence type="predicted"/>
<sequence length="98" mass="11358">MPNVAAMDNGQRYLTIPQAPYKQRHQFTAQQYLLLHQEKELVYGGCDTISCIRINPSYFEITYLPQTSETTSRKTRREFVGAPINIKKIELFAGFKSR</sequence>
<gene>
    <name evidence="1" type="ORF">SS1G_11785</name>
</gene>
<protein>
    <submittedName>
        <fullName evidence="1">Uncharacterized protein</fullName>
    </submittedName>
</protein>
<dbReference type="RefSeq" id="XP_001586756.1">
    <property type="nucleotide sequence ID" value="XM_001586706.1"/>
</dbReference>
<dbReference type="EMBL" id="CH476640">
    <property type="protein sequence ID" value="EDN97260.1"/>
    <property type="molecule type" value="Genomic_DNA"/>
</dbReference>
<accession>A7F3D9</accession>
<dbReference type="AlphaFoldDB" id="A7F3D9"/>
<evidence type="ECO:0000313" key="2">
    <source>
        <dbReference type="Proteomes" id="UP000001312"/>
    </source>
</evidence>
<dbReference type="GeneID" id="5483042"/>
<name>A7F3D9_SCLS1</name>
<keyword evidence="2" id="KW-1185">Reference proteome</keyword>